<feature type="domain" description="AAA+ ATPase" evidence="9">
    <location>
        <begin position="178"/>
        <end position="362"/>
    </location>
</feature>
<dbReference type="RefSeq" id="WP_227819362.1">
    <property type="nucleotide sequence ID" value="NZ_BDFD01000006.1"/>
</dbReference>
<keyword evidence="4" id="KW-0547">Nucleotide-binding</keyword>
<accession>A0A1L8CM76</accession>
<reference evidence="10 11" key="1">
    <citation type="journal article" date="2017" name="Arch. Microbiol.">
        <title>Mariprofundus micogutta sp. nov., a novel iron-oxidizing zetaproteobacterium isolated from a deep-sea hydrothermal field at the Bayonnaise knoll of the Izu-Ogasawara arc, and a description of Mariprofundales ord. nov. and Zetaproteobacteria classis nov.</title>
        <authorList>
            <person name="Makita H."/>
            <person name="Tanaka E."/>
            <person name="Mitsunobu S."/>
            <person name="Miyazaki M."/>
            <person name="Nunoura T."/>
            <person name="Uematsu K."/>
            <person name="Takaki Y."/>
            <person name="Nishi S."/>
            <person name="Shimamura S."/>
            <person name="Takai K."/>
        </authorList>
    </citation>
    <scope>NUCLEOTIDE SEQUENCE [LARGE SCALE GENOMIC DNA]</scope>
    <source>
        <strain evidence="10 11">ET2</strain>
    </source>
</reference>
<keyword evidence="6" id="KW-0653">Protein transport</keyword>
<dbReference type="GO" id="GO:0016887">
    <property type="term" value="F:ATP hydrolysis activity"/>
    <property type="evidence" value="ECO:0007669"/>
    <property type="project" value="InterPro"/>
</dbReference>
<comment type="subcellular location">
    <subcellularLocation>
        <location evidence="1">Cytoplasm</location>
    </subcellularLocation>
</comment>
<dbReference type="PANTHER" id="PTHR15184:SF9">
    <property type="entry name" value="SPI-1 TYPE 3 SECRETION SYSTEM ATPASE"/>
    <property type="match status" value="1"/>
</dbReference>
<gene>
    <name evidence="10" type="ORF">MMIC_P0967</name>
</gene>
<evidence type="ECO:0000256" key="2">
    <source>
        <dbReference type="ARBA" id="ARBA00022448"/>
    </source>
</evidence>
<keyword evidence="3" id="KW-0963">Cytoplasm</keyword>
<evidence type="ECO:0000313" key="10">
    <source>
        <dbReference type="EMBL" id="GAV20006.1"/>
    </source>
</evidence>
<sequence>MTKSTSGRMMDKQNRPSLPLWDKTLRKSLLEQQQYHNPFPVRGKVFKVLGPMLEVTGLKSSIGHACEIHCSASSPIEAEVVGFRGDHTLLMPVGSTIGIAPGDPIRPLASVPTIRTGDHLLGRVLDALGKPMDNRPMPVSGKETNIRGTKLNPFDRHVIDTPMQLGVRAMDACLPMGRGQRLGLFAGAGIGKSSLLGMLARNSDAEVNIIALIGERSREVREFLDVALGEEALKNSVVIVATSDMPPVLRVRAAYIATTIAEAFRDEGKNVLLMVDSLTRIAQSQREIGLMLGEPPASKGYTPSCFSIMADLLERSGPGVNPGDISGLYTVLIEGDDLQADPVADSAMSILDGHIILDRKIAEQGHFPAINLLRSVSRLDNQLLPSHHMQAVRKFRKKMSLYERMEDMISLGAYEHGTNPELDQIISIMPEIRRFLQQELHSSSSREESAQGLLELVSKMSNEESFNETRNVPNTNATQRTRAQ</sequence>
<dbReference type="SMART" id="SM00382">
    <property type="entry name" value="AAA"/>
    <property type="match status" value="1"/>
</dbReference>
<keyword evidence="2" id="KW-0813">Transport</keyword>
<organism evidence="10 11">
    <name type="scientific">Mariprofundus micogutta</name>
    <dbReference type="NCBI Taxonomy" id="1921010"/>
    <lineage>
        <taxon>Bacteria</taxon>
        <taxon>Pseudomonadati</taxon>
        <taxon>Pseudomonadota</taxon>
        <taxon>Candidatius Mariprofundia</taxon>
        <taxon>Mariprofundales</taxon>
        <taxon>Mariprofundaceae</taxon>
        <taxon>Mariprofundus</taxon>
    </lineage>
</organism>
<keyword evidence="7" id="KW-1278">Translocase</keyword>
<dbReference type="CDD" id="cd18117">
    <property type="entry name" value="ATP-synt_flagellum-secretory_path_III_N"/>
    <property type="match status" value="1"/>
</dbReference>
<dbReference type="GO" id="GO:0030257">
    <property type="term" value="C:type III protein secretion system complex"/>
    <property type="evidence" value="ECO:0007669"/>
    <property type="project" value="InterPro"/>
</dbReference>
<evidence type="ECO:0000256" key="8">
    <source>
        <dbReference type="SAM" id="MobiDB-lite"/>
    </source>
</evidence>
<dbReference type="CDD" id="cd01136">
    <property type="entry name" value="ATPase_flagellum-secretory_path_III"/>
    <property type="match status" value="1"/>
</dbReference>
<evidence type="ECO:0000256" key="4">
    <source>
        <dbReference type="ARBA" id="ARBA00022741"/>
    </source>
</evidence>
<name>A0A1L8CM76_9PROT</name>
<dbReference type="InterPro" id="IPR050053">
    <property type="entry name" value="ATPase_alpha/beta_chains"/>
</dbReference>
<comment type="caution">
    <text evidence="10">The sequence shown here is derived from an EMBL/GenBank/DDBJ whole genome shotgun (WGS) entry which is preliminary data.</text>
</comment>
<dbReference type="PANTHER" id="PTHR15184">
    <property type="entry name" value="ATP SYNTHASE"/>
    <property type="match status" value="1"/>
</dbReference>
<proteinExistence type="predicted"/>
<dbReference type="GO" id="GO:0005524">
    <property type="term" value="F:ATP binding"/>
    <property type="evidence" value="ECO:0007669"/>
    <property type="project" value="UniProtKB-KW"/>
</dbReference>
<evidence type="ECO:0000256" key="7">
    <source>
        <dbReference type="ARBA" id="ARBA00022967"/>
    </source>
</evidence>
<evidence type="ECO:0000256" key="6">
    <source>
        <dbReference type="ARBA" id="ARBA00022927"/>
    </source>
</evidence>
<dbReference type="EMBL" id="BDFD01000006">
    <property type="protein sequence ID" value="GAV20006.1"/>
    <property type="molecule type" value="Genomic_DNA"/>
</dbReference>
<feature type="region of interest" description="Disordered" evidence="8">
    <location>
        <begin position="439"/>
        <end position="484"/>
    </location>
</feature>
<dbReference type="InterPro" id="IPR027417">
    <property type="entry name" value="P-loop_NTPase"/>
</dbReference>
<evidence type="ECO:0000256" key="3">
    <source>
        <dbReference type="ARBA" id="ARBA00022490"/>
    </source>
</evidence>
<dbReference type="Pfam" id="PF18269">
    <property type="entry name" value="T3SS_ATPase_C"/>
    <property type="match status" value="1"/>
</dbReference>
<dbReference type="GO" id="GO:0030254">
    <property type="term" value="P:protein secretion by the type III secretion system"/>
    <property type="evidence" value="ECO:0007669"/>
    <property type="project" value="InterPro"/>
</dbReference>
<dbReference type="InterPro" id="IPR040627">
    <property type="entry name" value="T3SS_ATPase_C"/>
</dbReference>
<dbReference type="AlphaFoldDB" id="A0A1L8CM76"/>
<evidence type="ECO:0000259" key="9">
    <source>
        <dbReference type="SMART" id="SM00382"/>
    </source>
</evidence>
<dbReference type="NCBIfam" id="TIGR01026">
    <property type="entry name" value="fliI_yscN"/>
    <property type="match status" value="1"/>
</dbReference>
<dbReference type="Pfam" id="PF00006">
    <property type="entry name" value="ATP-synt_ab"/>
    <property type="match status" value="1"/>
</dbReference>
<evidence type="ECO:0000256" key="1">
    <source>
        <dbReference type="ARBA" id="ARBA00004496"/>
    </source>
</evidence>
<dbReference type="Gene3D" id="3.40.50.12240">
    <property type="match status" value="1"/>
</dbReference>
<feature type="compositionally biased region" description="Polar residues" evidence="8">
    <location>
        <begin position="459"/>
        <end position="484"/>
    </location>
</feature>
<keyword evidence="5" id="KW-0067">ATP-binding</keyword>
<dbReference type="InterPro" id="IPR004100">
    <property type="entry name" value="ATPase_F1/V1/A1_a/bsu_N"/>
</dbReference>
<protein>
    <submittedName>
        <fullName evidence="10">Flagellum-specific ATP synthase</fullName>
        <ecNumber evidence="10">3.6.3.14</ecNumber>
    </submittedName>
</protein>
<dbReference type="Proteomes" id="UP000231632">
    <property type="component" value="Unassembled WGS sequence"/>
</dbReference>
<evidence type="ECO:0000256" key="5">
    <source>
        <dbReference type="ARBA" id="ARBA00022840"/>
    </source>
</evidence>
<evidence type="ECO:0000313" key="11">
    <source>
        <dbReference type="Proteomes" id="UP000231632"/>
    </source>
</evidence>
<keyword evidence="10" id="KW-0378">Hydrolase</keyword>
<dbReference type="GO" id="GO:0046933">
    <property type="term" value="F:proton-transporting ATP synthase activity, rotational mechanism"/>
    <property type="evidence" value="ECO:0007669"/>
    <property type="project" value="TreeGrafter"/>
</dbReference>
<dbReference type="SUPFAM" id="SSF52540">
    <property type="entry name" value="P-loop containing nucleoside triphosphate hydrolases"/>
    <property type="match status" value="1"/>
</dbReference>
<dbReference type="InterPro" id="IPR005714">
    <property type="entry name" value="ATPase_T3SS_FliI/YscN"/>
</dbReference>
<dbReference type="Pfam" id="PF02874">
    <property type="entry name" value="ATP-synt_ab_N"/>
    <property type="match status" value="1"/>
</dbReference>
<dbReference type="GO" id="GO:0005737">
    <property type="term" value="C:cytoplasm"/>
    <property type="evidence" value="ECO:0007669"/>
    <property type="project" value="UniProtKB-SubCell"/>
</dbReference>
<dbReference type="FunFam" id="3.40.50.12240:FF:000002">
    <property type="entry name" value="Flagellum-specific ATP synthase FliI"/>
    <property type="match status" value="1"/>
</dbReference>
<dbReference type="InterPro" id="IPR000194">
    <property type="entry name" value="ATPase_F1/V1/A1_a/bsu_nucl-bd"/>
</dbReference>
<keyword evidence="11" id="KW-1185">Reference proteome</keyword>
<dbReference type="STRING" id="1921010.MMIC_P0967"/>
<dbReference type="EC" id="3.6.3.14" evidence="10"/>
<dbReference type="InterPro" id="IPR003593">
    <property type="entry name" value="AAA+_ATPase"/>
</dbReference>